<gene>
    <name evidence="1" type="ORF">BaRGS_00004049</name>
</gene>
<dbReference type="AlphaFoldDB" id="A0ABD0LYN7"/>
<reference evidence="1 2" key="1">
    <citation type="journal article" date="2023" name="Sci. Data">
        <title>Genome assembly of the Korean intertidal mud-creeper Batillaria attramentaria.</title>
        <authorList>
            <person name="Patra A.K."/>
            <person name="Ho P.T."/>
            <person name="Jun S."/>
            <person name="Lee S.J."/>
            <person name="Kim Y."/>
            <person name="Won Y.J."/>
        </authorList>
    </citation>
    <scope>NUCLEOTIDE SEQUENCE [LARGE SCALE GENOMIC DNA]</scope>
    <source>
        <strain evidence="1">Wonlab-2016</strain>
    </source>
</reference>
<dbReference type="EMBL" id="JACVVK020000014">
    <property type="protein sequence ID" value="KAK7504563.1"/>
    <property type="molecule type" value="Genomic_DNA"/>
</dbReference>
<evidence type="ECO:0000313" key="1">
    <source>
        <dbReference type="EMBL" id="KAK7504563.1"/>
    </source>
</evidence>
<accession>A0ABD0LYN7</accession>
<comment type="caution">
    <text evidence="1">The sequence shown here is derived from an EMBL/GenBank/DDBJ whole genome shotgun (WGS) entry which is preliminary data.</text>
</comment>
<organism evidence="1 2">
    <name type="scientific">Batillaria attramentaria</name>
    <dbReference type="NCBI Taxonomy" id="370345"/>
    <lineage>
        <taxon>Eukaryota</taxon>
        <taxon>Metazoa</taxon>
        <taxon>Spiralia</taxon>
        <taxon>Lophotrochozoa</taxon>
        <taxon>Mollusca</taxon>
        <taxon>Gastropoda</taxon>
        <taxon>Caenogastropoda</taxon>
        <taxon>Sorbeoconcha</taxon>
        <taxon>Cerithioidea</taxon>
        <taxon>Batillariidae</taxon>
        <taxon>Batillaria</taxon>
    </lineage>
</organism>
<dbReference type="Proteomes" id="UP001519460">
    <property type="component" value="Unassembled WGS sequence"/>
</dbReference>
<sequence>MSYSIFSLKPVQAGQPKPPTVCFCLLLVTRGLGFKPRSGKSYRLTQPSIATRDEFLTFLFLEASAASQTYLHPTSAYFRSEGVQGSSLGVKRVKG</sequence>
<name>A0ABD0LYN7_9CAEN</name>
<protein>
    <submittedName>
        <fullName evidence="1">Uncharacterized protein</fullName>
    </submittedName>
</protein>
<keyword evidence="2" id="KW-1185">Reference proteome</keyword>
<proteinExistence type="predicted"/>
<evidence type="ECO:0000313" key="2">
    <source>
        <dbReference type="Proteomes" id="UP001519460"/>
    </source>
</evidence>